<dbReference type="Gene3D" id="2.60.15.10">
    <property type="entry name" value="F0F1 ATP synthase delta/epsilon subunit, N-terminal"/>
    <property type="match status" value="1"/>
</dbReference>
<dbReference type="RefSeq" id="WP_126308829.1">
    <property type="nucleotide sequence ID" value="NZ_AP018449.1"/>
</dbReference>
<keyword evidence="5 7" id="KW-0472">Membrane</keyword>
<organism evidence="9 10">
    <name type="scientific">Methylomusa anaerophila</name>
    <dbReference type="NCBI Taxonomy" id="1930071"/>
    <lineage>
        <taxon>Bacteria</taxon>
        <taxon>Bacillati</taxon>
        <taxon>Bacillota</taxon>
        <taxon>Negativicutes</taxon>
        <taxon>Selenomonadales</taxon>
        <taxon>Sporomusaceae</taxon>
        <taxon>Methylomusa</taxon>
    </lineage>
</organism>
<evidence type="ECO:0000256" key="6">
    <source>
        <dbReference type="ARBA" id="ARBA00023196"/>
    </source>
</evidence>
<keyword evidence="3 7" id="KW-0813">Transport</keyword>
<keyword evidence="6 7" id="KW-0139">CF(1)</keyword>
<dbReference type="NCBIfam" id="TIGR03166">
    <property type="entry name" value="alt_F1F0_F1_eps"/>
    <property type="match status" value="1"/>
</dbReference>
<dbReference type="InterPro" id="IPR001469">
    <property type="entry name" value="ATP_synth_F1_dsu/esu"/>
</dbReference>
<dbReference type="GO" id="GO:0045259">
    <property type="term" value="C:proton-transporting ATP synthase complex"/>
    <property type="evidence" value="ECO:0007669"/>
    <property type="project" value="UniProtKB-KW"/>
</dbReference>
<feature type="domain" description="ATP synthase F1 complex delta/epsilon subunit N-terminal" evidence="8">
    <location>
        <begin position="6"/>
        <end position="86"/>
    </location>
</feature>
<protein>
    <recommendedName>
        <fullName evidence="7">ATP synthase epsilon chain</fullName>
    </recommendedName>
    <alternativeName>
        <fullName evidence="7">ATP synthase F1 sector epsilon subunit</fullName>
    </alternativeName>
    <alternativeName>
        <fullName evidence="7">F-ATPase epsilon subunit</fullName>
    </alternativeName>
</protein>
<dbReference type="GO" id="GO:0046933">
    <property type="term" value="F:proton-transporting ATP synthase activity, rotational mechanism"/>
    <property type="evidence" value="ECO:0007669"/>
    <property type="project" value="UniProtKB-UniRule"/>
</dbReference>
<dbReference type="GO" id="GO:0005886">
    <property type="term" value="C:plasma membrane"/>
    <property type="evidence" value="ECO:0007669"/>
    <property type="project" value="UniProtKB-SubCell"/>
</dbReference>
<dbReference type="Proteomes" id="UP000276437">
    <property type="component" value="Chromosome"/>
</dbReference>
<comment type="subunit">
    <text evidence="7">F-type ATPases have 2 components, CF(1) - the catalytic core - and CF(0) - the membrane proton channel. CF(1) has five subunits: alpha(3), beta(3), gamma(1), delta(1), epsilon(1). CF(0) has three main subunits: a, b and c.</text>
</comment>
<dbReference type="Pfam" id="PF02823">
    <property type="entry name" value="ATP-synt_DE_N"/>
    <property type="match status" value="1"/>
</dbReference>
<dbReference type="OrthoDB" id="8546953at2"/>
<keyword evidence="7" id="KW-0066">ATP synthesis</keyword>
<comment type="subcellular location">
    <subcellularLocation>
        <location evidence="7">Cell membrane</location>
        <topology evidence="7">Peripheral membrane protein</topology>
    </subcellularLocation>
    <subcellularLocation>
        <location evidence="1">Endomembrane system</location>
        <topology evidence="1">Peripheral membrane protein</topology>
    </subcellularLocation>
</comment>
<name>A0A348ALB4_9FIRM</name>
<proteinExistence type="inferred from homology"/>
<evidence type="ECO:0000256" key="5">
    <source>
        <dbReference type="ARBA" id="ARBA00023136"/>
    </source>
</evidence>
<dbReference type="HAMAP" id="MF_00530">
    <property type="entry name" value="ATP_synth_epsil_bac"/>
    <property type="match status" value="1"/>
</dbReference>
<dbReference type="NCBIfam" id="NF004871">
    <property type="entry name" value="PRK06228.1"/>
    <property type="match status" value="1"/>
</dbReference>
<evidence type="ECO:0000256" key="4">
    <source>
        <dbReference type="ARBA" id="ARBA00023065"/>
    </source>
</evidence>
<comment type="similarity">
    <text evidence="2 7">Belongs to the ATPase epsilon chain family.</text>
</comment>
<dbReference type="EMBL" id="AP018449">
    <property type="protein sequence ID" value="BBB91862.1"/>
    <property type="molecule type" value="Genomic_DNA"/>
</dbReference>
<dbReference type="KEGG" id="mana:MAMMFC1_02547"/>
<dbReference type="GO" id="GO:0012505">
    <property type="term" value="C:endomembrane system"/>
    <property type="evidence" value="ECO:0007669"/>
    <property type="project" value="UniProtKB-SubCell"/>
</dbReference>
<keyword evidence="7" id="KW-1003">Cell membrane</keyword>
<dbReference type="InterPro" id="IPR036771">
    <property type="entry name" value="ATPsynth_dsu/esu_N"/>
</dbReference>
<gene>
    <name evidence="7" type="primary">atpC</name>
    <name evidence="9" type="ORF">MAMMFC1_02547</name>
</gene>
<comment type="function">
    <text evidence="7">Produces ATP from ADP in the presence of a proton gradient across the membrane.</text>
</comment>
<evidence type="ECO:0000256" key="7">
    <source>
        <dbReference type="HAMAP-Rule" id="MF_00530"/>
    </source>
</evidence>
<keyword evidence="4 7" id="KW-0406">Ion transport</keyword>
<dbReference type="InterPro" id="IPR024037">
    <property type="entry name" value="Alt_ATP_synth_F1_esu"/>
</dbReference>
<evidence type="ECO:0000313" key="10">
    <source>
        <dbReference type="Proteomes" id="UP000276437"/>
    </source>
</evidence>
<keyword evidence="10" id="KW-1185">Reference proteome</keyword>
<evidence type="ECO:0000313" key="9">
    <source>
        <dbReference type="EMBL" id="BBB91862.1"/>
    </source>
</evidence>
<evidence type="ECO:0000259" key="8">
    <source>
        <dbReference type="Pfam" id="PF02823"/>
    </source>
</evidence>
<sequence length="137" mass="15419">MEVPAMHLKVILPHQIFWQQEGVKRIVVETRQGSLGLLPRRLDCVADLVPGILTYETDPAGESYLAVDAGMLVKCGFEVLVSVRNAIAGDELENLRQAVEAQFMKLNEQEKSVRMALAGLENSFIRRFMELKRYGSE</sequence>
<dbReference type="GO" id="GO:0005524">
    <property type="term" value="F:ATP binding"/>
    <property type="evidence" value="ECO:0007669"/>
    <property type="project" value="UniProtKB-UniRule"/>
</dbReference>
<evidence type="ECO:0000256" key="3">
    <source>
        <dbReference type="ARBA" id="ARBA00022448"/>
    </source>
</evidence>
<dbReference type="InterPro" id="IPR020546">
    <property type="entry name" value="ATP_synth_F1_dsu/esu_N"/>
</dbReference>
<dbReference type="AlphaFoldDB" id="A0A348ALB4"/>
<keyword evidence="7" id="KW-0375">Hydrogen ion transport</keyword>
<accession>A0A348ALB4</accession>
<dbReference type="SUPFAM" id="SSF51344">
    <property type="entry name" value="Epsilon subunit of F1F0-ATP synthase N-terminal domain"/>
    <property type="match status" value="1"/>
</dbReference>
<evidence type="ECO:0000256" key="2">
    <source>
        <dbReference type="ARBA" id="ARBA00005712"/>
    </source>
</evidence>
<evidence type="ECO:0000256" key="1">
    <source>
        <dbReference type="ARBA" id="ARBA00004184"/>
    </source>
</evidence>
<reference evidence="9 10" key="1">
    <citation type="journal article" date="2018" name="Int. J. Syst. Evol. Microbiol.">
        <title>Methylomusa anaerophila gen. nov., sp. nov., an anaerobic methanol-utilizing bacterium isolated from a microbial fuel cell.</title>
        <authorList>
            <person name="Amano N."/>
            <person name="Yamamuro A."/>
            <person name="Miyahara M."/>
            <person name="Kouzuma A."/>
            <person name="Abe T."/>
            <person name="Watanabe K."/>
        </authorList>
    </citation>
    <scope>NUCLEOTIDE SEQUENCE [LARGE SCALE GENOMIC DNA]</scope>
    <source>
        <strain evidence="9 10">MMFC1</strain>
    </source>
</reference>